<dbReference type="Proteomes" id="UP001054821">
    <property type="component" value="Chromosome 1"/>
</dbReference>
<evidence type="ECO:0000313" key="1">
    <source>
        <dbReference type="EMBL" id="KAI5352755.1"/>
    </source>
</evidence>
<name>A0AAD4ZRB3_PRUDU</name>
<proteinExistence type="predicted"/>
<evidence type="ECO:0000313" key="2">
    <source>
        <dbReference type="Proteomes" id="UP001054821"/>
    </source>
</evidence>
<comment type="caution">
    <text evidence="1">The sequence shown here is derived from an EMBL/GenBank/DDBJ whole genome shotgun (WGS) entry which is preliminary data.</text>
</comment>
<sequence length="94" mass="10789">MVCSTDTDTYQKKLDRLRVHFFPGLDPEFDQVRSEILRKEPKLDLDQSLLMFAVMHNNAPILLVLPPSLDATVMVAQRSKGPTFISWEFLDPRG</sequence>
<gene>
    <name evidence="1" type="ORF">L3X38_005647</name>
</gene>
<keyword evidence="2" id="KW-1185">Reference proteome</keyword>
<accession>A0AAD4ZRB3</accession>
<protein>
    <submittedName>
        <fullName evidence="1">Uncharacterized protein</fullName>
    </submittedName>
</protein>
<dbReference type="EMBL" id="JAJFAZ020000001">
    <property type="protein sequence ID" value="KAI5352755.1"/>
    <property type="molecule type" value="Genomic_DNA"/>
</dbReference>
<organism evidence="1 2">
    <name type="scientific">Prunus dulcis</name>
    <name type="common">Almond</name>
    <name type="synonym">Amygdalus dulcis</name>
    <dbReference type="NCBI Taxonomy" id="3755"/>
    <lineage>
        <taxon>Eukaryota</taxon>
        <taxon>Viridiplantae</taxon>
        <taxon>Streptophyta</taxon>
        <taxon>Embryophyta</taxon>
        <taxon>Tracheophyta</taxon>
        <taxon>Spermatophyta</taxon>
        <taxon>Magnoliopsida</taxon>
        <taxon>eudicotyledons</taxon>
        <taxon>Gunneridae</taxon>
        <taxon>Pentapetalae</taxon>
        <taxon>rosids</taxon>
        <taxon>fabids</taxon>
        <taxon>Rosales</taxon>
        <taxon>Rosaceae</taxon>
        <taxon>Amygdaloideae</taxon>
        <taxon>Amygdaleae</taxon>
        <taxon>Prunus</taxon>
    </lineage>
</organism>
<dbReference type="AlphaFoldDB" id="A0AAD4ZRB3"/>
<reference evidence="1 2" key="1">
    <citation type="journal article" date="2022" name="G3 (Bethesda)">
        <title>Whole-genome sequence and methylome profiling of the almond [Prunus dulcis (Mill.) D.A. Webb] cultivar 'Nonpareil'.</title>
        <authorList>
            <person name="D'Amico-Willman K.M."/>
            <person name="Ouma W.Z."/>
            <person name="Meulia T."/>
            <person name="Sideli G.M."/>
            <person name="Gradziel T.M."/>
            <person name="Fresnedo-Ramirez J."/>
        </authorList>
    </citation>
    <scope>NUCLEOTIDE SEQUENCE [LARGE SCALE GENOMIC DNA]</scope>
    <source>
        <strain evidence="1">Clone GOH B32 T37-40</strain>
    </source>
</reference>